<dbReference type="GO" id="GO:0006355">
    <property type="term" value="P:regulation of DNA-templated transcription"/>
    <property type="evidence" value="ECO:0007669"/>
    <property type="project" value="InterPro"/>
</dbReference>
<sequence length="265" mass="29898">MPNFLIAKLQWFTPLSDADRLALHGATAKRRQVGAREDIAHEGQAHGPVRMILDGWACRYRQLDDGRRQITAILLPGDLCDTHVNVLCEMDHSIGTITPVTLAEIARDRLDALVGSRPIVGRALWWEMLAAVSVQREWTVNIARREGIARLGHLFCELFHRLRAVGLTRDFGYGLPLRQSELADALGLTEVHVNRCLRALRDRDLITLRGRWLTILDLPALERASLFRPNYLHLGRRNAANAVGPVPARPPETYRYGSSHYQSAR</sequence>
<keyword evidence="3" id="KW-0804">Transcription</keyword>
<evidence type="ECO:0000256" key="1">
    <source>
        <dbReference type="ARBA" id="ARBA00023015"/>
    </source>
</evidence>
<keyword evidence="2" id="KW-0238">DNA-binding</keyword>
<dbReference type="Pfam" id="PF13545">
    <property type="entry name" value="HTH_Crp_2"/>
    <property type="match status" value="1"/>
</dbReference>
<reference evidence="6 7" key="1">
    <citation type="journal article" date="2012" name="Genet. Mol. Biol.">
        <title>Analysis of 16S rRNA and mxaF genes revealing insights into Methylobacterium niche-specific plant association.</title>
        <authorList>
            <person name="Dourado M.N."/>
            <person name="Andreote F.D."/>
            <person name="Dini-Andreote F."/>
            <person name="Conti R."/>
            <person name="Araujo J.M."/>
            <person name="Araujo W.L."/>
        </authorList>
    </citation>
    <scope>NUCLEOTIDE SEQUENCE [LARGE SCALE GENOMIC DNA]</scope>
    <source>
        <strain evidence="6 7">SR1.6/6</strain>
    </source>
</reference>
<dbReference type="CDD" id="cd00038">
    <property type="entry name" value="CAP_ED"/>
    <property type="match status" value="1"/>
</dbReference>
<dbReference type="GO" id="GO:0003677">
    <property type="term" value="F:DNA binding"/>
    <property type="evidence" value="ECO:0007669"/>
    <property type="project" value="UniProtKB-KW"/>
</dbReference>
<dbReference type="Gene3D" id="2.60.120.10">
    <property type="entry name" value="Jelly Rolls"/>
    <property type="match status" value="1"/>
</dbReference>
<dbReference type="InterPro" id="IPR000595">
    <property type="entry name" value="cNMP-bd_dom"/>
</dbReference>
<evidence type="ECO:0000256" key="2">
    <source>
        <dbReference type="ARBA" id="ARBA00023125"/>
    </source>
</evidence>
<evidence type="ECO:0000256" key="3">
    <source>
        <dbReference type="ARBA" id="ARBA00023163"/>
    </source>
</evidence>
<dbReference type="KEGG" id="mmes:MMSR116_09310"/>
<dbReference type="InterPro" id="IPR018490">
    <property type="entry name" value="cNMP-bd_dom_sf"/>
</dbReference>
<feature type="region of interest" description="Disordered" evidence="4">
    <location>
        <begin position="243"/>
        <end position="265"/>
    </location>
</feature>
<dbReference type="InterPro" id="IPR014710">
    <property type="entry name" value="RmlC-like_jellyroll"/>
</dbReference>
<evidence type="ECO:0000313" key="6">
    <source>
        <dbReference type="EMBL" id="QGY06101.1"/>
    </source>
</evidence>
<dbReference type="InterPro" id="IPR036388">
    <property type="entry name" value="WH-like_DNA-bd_sf"/>
</dbReference>
<dbReference type="InterPro" id="IPR036390">
    <property type="entry name" value="WH_DNA-bd_sf"/>
</dbReference>
<dbReference type="InterPro" id="IPR012318">
    <property type="entry name" value="HTH_CRP"/>
</dbReference>
<dbReference type="SMART" id="SM00419">
    <property type="entry name" value="HTH_CRP"/>
    <property type="match status" value="1"/>
</dbReference>
<organism evidence="6 7">
    <name type="scientific">Methylobacterium mesophilicum SR1.6/6</name>
    <dbReference type="NCBI Taxonomy" id="908290"/>
    <lineage>
        <taxon>Bacteria</taxon>
        <taxon>Pseudomonadati</taxon>
        <taxon>Pseudomonadota</taxon>
        <taxon>Alphaproteobacteria</taxon>
        <taxon>Hyphomicrobiales</taxon>
        <taxon>Methylobacteriaceae</taxon>
        <taxon>Methylobacterium</taxon>
    </lineage>
</organism>
<dbReference type="AlphaFoldDB" id="A0A6B9FU50"/>
<protein>
    <submittedName>
        <fullName evidence="6">Crp/Fnr family transcriptional regulator</fullName>
    </submittedName>
</protein>
<name>A0A6B9FU50_9HYPH</name>
<dbReference type="OrthoDB" id="7584044at2"/>
<reference evidence="6 7" key="2">
    <citation type="journal article" date="2013" name="Genome Announc.">
        <title>Draft Genome Sequence of Methylobacterium mesophilicum Strain SR1.6/6, Isolated from Citrus sinensis.</title>
        <authorList>
            <person name="Marinho Almeida D."/>
            <person name="Dini-Andreote F."/>
            <person name="Camargo Neves A.A."/>
            <person name="Juca Ramos R.T."/>
            <person name="Andreote F.D."/>
            <person name="Carneiro A.R."/>
            <person name="Oliveira de Souza Lima A."/>
            <person name="Caracciolo Gomes de Sa P.H."/>
            <person name="Ribeiro Barbosa M.S."/>
            <person name="Araujo W.L."/>
            <person name="Silva A."/>
        </authorList>
    </citation>
    <scope>NUCLEOTIDE SEQUENCE [LARGE SCALE GENOMIC DNA]</scope>
    <source>
        <strain evidence="6 7">SR1.6/6</strain>
    </source>
</reference>
<keyword evidence="1" id="KW-0805">Transcription regulation</keyword>
<feature type="domain" description="HTH crp-type" evidence="5">
    <location>
        <begin position="145"/>
        <end position="219"/>
    </location>
</feature>
<evidence type="ECO:0000256" key="4">
    <source>
        <dbReference type="SAM" id="MobiDB-lite"/>
    </source>
</evidence>
<dbReference type="Gene3D" id="1.10.10.10">
    <property type="entry name" value="Winged helix-like DNA-binding domain superfamily/Winged helix DNA-binding domain"/>
    <property type="match status" value="1"/>
</dbReference>
<dbReference type="SUPFAM" id="SSF51206">
    <property type="entry name" value="cAMP-binding domain-like"/>
    <property type="match status" value="1"/>
</dbReference>
<evidence type="ECO:0000313" key="7">
    <source>
        <dbReference type="Proteomes" id="UP000012488"/>
    </source>
</evidence>
<evidence type="ECO:0000259" key="5">
    <source>
        <dbReference type="PROSITE" id="PS51063"/>
    </source>
</evidence>
<dbReference type="EMBL" id="CP043538">
    <property type="protein sequence ID" value="QGY06101.1"/>
    <property type="molecule type" value="Genomic_DNA"/>
</dbReference>
<gene>
    <name evidence="6" type="ORF">MMSR116_09310</name>
</gene>
<dbReference type="PROSITE" id="PS51063">
    <property type="entry name" value="HTH_CRP_2"/>
    <property type="match status" value="1"/>
</dbReference>
<dbReference type="Proteomes" id="UP000012488">
    <property type="component" value="Chromosome"/>
</dbReference>
<dbReference type="Pfam" id="PF00027">
    <property type="entry name" value="cNMP_binding"/>
    <property type="match status" value="1"/>
</dbReference>
<proteinExistence type="predicted"/>
<accession>A0A6B9FU50</accession>
<dbReference type="SUPFAM" id="SSF46785">
    <property type="entry name" value="Winged helix' DNA-binding domain"/>
    <property type="match status" value="1"/>
</dbReference>